<gene>
    <name evidence="3" type="ORF">FIBSPDRAFT_1044339</name>
</gene>
<organism evidence="3 4">
    <name type="scientific">Athelia psychrophila</name>
    <dbReference type="NCBI Taxonomy" id="1759441"/>
    <lineage>
        <taxon>Eukaryota</taxon>
        <taxon>Fungi</taxon>
        <taxon>Dikarya</taxon>
        <taxon>Basidiomycota</taxon>
        <taxon>Agaricomycotina</taxon>
        <taxon>Agaricomycetes</taxon>
        <taxon>Agaricomycetidae</taxon>
        <taxon>Atheliales</taxon>
        <taxon>Atheliaceae</taxon>
        <taxon>Athelia</taxon>
    </lineage>
</organism>
<evidence type="ECO:0000256" key="1">
    <source>
        <dbReference type="SAM" id="MobiDB-lite"/>
    </source>
</evidence>
<dbReference type="AlphaFoldDB" id="A0A166JSM9"/>
<dbReference type="OrthoDB" id="2688021at2759"/>
<feature type="region of interest" description="Disordered" evidence="1">
    <location>
        <begin position="35"/>
        <end position="117"/>
    </location>
</feature>
<evidence type="ECO:0000313" key="4">
    <source>
        <dbReference type="Proteomes" id="UP000076532"/>
    </source>
</evidence>
<proteinExistence type="predicted"/>
<keyword evidence="2" id="KW-0472">Membrane</keyword>
<feature type="transmembrane region" description="Helical" evidence="2">
    <location>
        <begin position="484"/>
        <end position="507"/>
    </location>
</feature>
<protein>
    <submittedName>
        <fullName evidence="3">Uncharacterized protein</fullName>
    </submittedName>
</protein>
<feature type="transmembrane region" description="Helical" evidence="2">
    <location>
        <begin position="280"/>
        <end position="303"/>
    </location>
</feature>
<feature type="transmembrane region" description="Helical" evidence="2">
    <location>
        <begin position="158"/>
        <end position="180"/>
    </location>
</feature>
<evidence type="ECO:0000256" key="2">
    <source>
        <dbReference type="SAM" id="Phobius"/>
    </source>
</evidence>
<accession>A0A166JSM9</accession>
<keyword evidence="4" id="KW-1185">Reference proteome</keyword>
<feature type="transmembrane region" description="Helical" evidence="2">
    <location>
        <begin position="402"/>
        <end position="422"/>
    </location>
</feature>
<dbReference type="STRING" id="436010.A0A166JSM9"/>
<dbReference type="EMBL" id="KV417549">
    <property type="protein sequence ID" value="KZP21174.1"/>
    <property type="molecule type" value="Genomic_DNA"/>
</dbReference>
<feature type="transmembrane region" description="Helical" evidence="2">
    <location>
        <begin position="324"/>
        <end position="344"/>
    </location>
</feature>
<keyword evidence="2" id="KW-0812">Transmembrane</keyword>
<sequence length="634" mass="68829">MAVISESSSRRDDSCDCDCCSGCGEIAFFKPFRGGRQLRDKPTFEPFEDEDEDARSKLNSPRSFHGAPSIKSRVEDEDEDGSGSGSNLNSPRSYRGAPSIERGIEDRDTDPDSASFLLITRPPSADEHKMSPLRPVTDALKTPSRTGKIPFDRGTPSILAIELIFSFLVAVALIVLGSVAPTVCLSPYSLVDGKQAYSLDQCSWAIRGLRTNISAGTVQELVKLGFDALIALVEYGPSKVHAITLKWSLAAEGRLRWNSNMRLYTCEKYPIASNGLLGNFIYMGALILAYSSSAFMVALTIAYPDGATEETPKQGGVIVLRATFLILMGSSLLAKVLIAALGWAQTPVPTWNSSSLAVVPAMLSEGLTKHHPGHFLADVGSSGYGESSTYRTSMRDARDQEFWKFFQGLFPMIGLFPLIFAIQGSTSTKSYSTEKAGPLVGYTIVQSLLNVWLHTLECAPMMATDESTWRSATTAKGARASYGLLGAPGNIPQVLHMVLVPVMSWAFSRVYSDNGLGTITVHLYLCFAFMGAALVVGMLFAFGVTDFLSQPKGYQPAAFGHIQTLANLVDDWTPLEKEGADLKLGRKALAYLHLRRPKTGALYWGHKSGNHGEICHAGTADHPLPDIHPDEIYK</sequence>
<feature type="transmembrane region" description="Helical" evidence="2">
    <location>
        <begin position="519"/>
        <end position="542"/>
    </location>
</feature>
<keyword evidence="2" id="KW-1133">Transmembrane helix</keyword>
<reference evidence="3 4" key="1">
    <citation type="journal article" date="2016" name="Mol. Biol. Evol.">
        <title>Comparative Genomics of Early-Diverging Mushroom-Forming Fungi Provides Insights into the Origins of Lignocellulose Decay Capabilities.</title>
        <authorList>
            <person name="Nagy L.G."/>
            <person name="Riley R."/>
            <person name="Tritt A."/>
            <person name="Adam C."/>
            <person name="Daum C."/>
            <person name="Floudas D."/>
            <person name="Sun H."/>
            <person name="Yadav J.S."/>
            <person name="Pangilinan J."/>
            <person name="Larsson K.H."/>
            <person name="Matsuura K."/>
            <person name="Barry K."/>
            <person name="Labutti K."/>
            <person name="Kuo R."/>
            <person name="Ohm R.A."/>
            <person name="Bhattacharya S.S."/>
            <person name="Shirouzu T."/>
            <person name="Yoshinaga Y."/>
            <person name="Martin F.M."/>
            <person name="Grigoriev I.V."/>
            <person name="Hibbett D.S."/>
        </authorList>
    </citation>
    <scope>NUCLEOTIDE SEQUENCE [LARGE SCALE GENOMIC DNA]</scope>
    <source>
        <strain evidence="3 4">CBS 109695</strain>
    </source>
</reference>
<evidence type="ECO:0000313" key="3">
    <source>
        <dbReference type="EMBL" id="KZP21174.1"/>
    </source>
</evidence>
<dbReference type="Proteomes" id="UP000076532">
    <property type="component" value="Unassembled WGS sequence"/>
</dbReference>
<name>A0A166JSM9_9AGAM</name>